<evidence type="ECO:0000313" key="4">
    <source>
        <dbReference type="EMBL" id="HGV55802.1"/>
    </source>
</evidence>
<evidence type="ECO:0000256" key="1">
    <source>
        <dbReference type="ARBA" id="ARBA00022741"/>
    </source>
</evidence>
<dbReference type="PANTHER" id="PTHR11933:SF6">
    <property type="entry name" value="THIL AANH DOMAIN-CONTAINING PROTEIN"/>
    <property type="match status" value="1"/>
</dbReference>
<dbReference type="SUPFAM" id="SSF52402">
    <property type="entry name" value="Adenine nucleotide alpha hydrolases-like"/>
    <property type="match status" value="1"/>
</dbReference>
<sequence>MLAKAILLFSGGLDSTLAGLIVKSQGIEVIAVRFITPFFGWKFKSSPQLYEEKIKDLGFDEGILLDITEEYLSLLKNPRYGFGDYANPCIDCKIFLLKKAKSLLQALGAEFLVTGEVQGQRPMSQNKNALELIEREAGVEGLLVRPLSAKLLKETEPEKKGLIKREYLYDHQGRRRDFQFELAKRFGLKEIPTPAGGCLLTDPIIGSRVLRVIKEKRTLNPLTAELLVLGRHYFVEDCWFVLGRREEENETIKKIAIGHFPLYTLSEPSPLLAVIEGNPSEKLIEEYLFKHSKKAQAKRAQGGEVSLVKVRA</sequence>
<evidence type="ECO:0000259" key="3">
    <source>
        <dbReference type="Pfam" id="PF02568"/>
    </source>
</evidence>
<protein>
    <submittedName>
        <fullName evidence="4">tRNA 4-thiouridine(8) synthase ThiI</fullName>
    </submittedName>
</protein>
<dbReference type="InterPro" id="IPR020536">
    <property type="entry name" value="ThiI_AANH"/>
</dbReference>
<comment type="caution">
    <text evidence="4">The sequence shown here is derived from an EMBL/GenBank/DDBJ whole genome shotgun (WGS) entry which is preliminary data.</text>
</comment>
<organism evidence="4">
    <name type="scientific">Caldimicrobium thiodismutans</name>
    <dbReference type="NCBI Taxonomy" id="1653476"/>
    <lineage>
        <taxon>Bacteria</taxon>
        <taxon>Pseudomonadati</taxon>
        <taxon>Thermodesulfobacteriota</taxon>
        <taxon>Thermodesulfobacteria</taxon>
        <taxon>Thermodesulfobacteriales</taxon>
        <taxon>Thermodesulfobacteriaceae</taxon>
        <taxon>Caldimicrobium</taxon>
    </lineage>
</organism>
<feature type="domain" description="Thil AANH" evidence="3">
    <location>
        <begin position="4"/>
        <end position="147"/>
    </location>
</feature>
<proteinExistence type="predicted"/>
<name>A0A832LWM0_9BACT</name>
<keyword evidence="1" id="KW-0547">Nucleotide-binding</keyword>
<dbReference type="PANTHER" id="PTHR11933">
    <property type="entry name" value="TRNA 5-METHYLAMINOMETHYL-2-THIOURIDYLATE -METHYLTRANSFERASE"/>
    <property type="match status" value="1"/>
</dbReference>
<gene>
    <name evidence="4" type="ORF">ENT73_06975</name>
</gene>
<dbReference type="GO" id="GO:0004810">
    <property type="term" value="F:CCA tRNA nucleotidyltransferase activity"/>
    <property type="evidence" value="ECO:0007669"/>
    <property type="project" value="InterPro"/>
</dbReference>
<accession>A0A832LWM0</accession>
<dbReference type="InterPro" id="IPR014729">
    <property type="entry name" value="Rossmann-like_a/b/a_fold"/>
</dbReference>
<dbReference type="GO" id="GO:0005524">
    <property type="term" value="F:ATP binding"/>
    <property type="evidence" value="ECO:0007669"/>
    <property type="project" value="UniProtKB-KW"/>
</dbReference>
<reference evidence="4" key="1">
    <citation type="journal article" date="2020" name="mSystems">
        <title>Genome- and Community-Level Interaction Insights into Carbon Utilization and Element Cycling Functions of Hydrothermarchaeota in Hydrothermal Sediment.</title>
        <authorList>
            <person name="Zhou Z."/>
            <person name="Liu Y."/>
            <person name="Xu W."/>
            <person name="Pan J."/>
            <person name="Luo Z.H."/>
            <person name="Li M."/>
        </authorList>
    </citation>
    <scope>NUCLEOTIDE SEQUENCE [LARGE SCALE GENOMIC DNA]</scope>
    <source>
        <strain evidence="4">SpSt-605</strain>
    </source>
</reference>
<keyword evidence="2" id="KW-0067">ATP-binding</keyword>
<evidence type="ECO:0000256" key="2">
    <source>
        <dbReference type="ARBA" id="ARBA00022840"/>
    </source>
</evidence>
<dbReference type="Gene3D" id="3.40.50.620">
    <property type="entry name" value="HUPs"/>
    <property type="match status" value="1"/>
</dbReference>
<dbReference type="Pfam" id="PF02568">
    <property type="entry name" value="ThiI"/>
    <property type="match status" value="1"/>
</dbReference>
<dbReference type="EMBL" id="DSZU01000125">
    <property type="protein sequence ID" value="HGV55802.1"/>
    <property type="molecule type" value="Genomic_DNA"/>
</dbReference>
<dbReference type="AlphaFoldDB" id="A0A832LWM0"/>